<dbReference type="Gene3D" id="2.90.10.10">
    <property type="entry name" value="Bulb-type lectin domain"/>
    <property type="match status" value="3"/>
</dbReference>
<evidence type="ECO:0000313" key="4">
    <source>
        <dbReference type="Proteomes" id="UP000320333"/>
    </source>
</evidence>
<dbReference type="PANTHER" id="PTHR47976">
    <property type="entry name" value="G-TYPE LECTIN S-RECEPTOR-LIKE SERINE/THREONINE-PROTEIN KINASE SD2-5"/>
    <property type="match status" value="1"/>
</dbReference>
<feature type="domain" description="Bulb-type lectin" evidence="2">
    <location>
        <begin position="182"/>
        <end position="290"/>
    </location>
</feature>
<name>A0A507DXR2_9FUNG</name>
<dbReference type="PANTHER" id="PTHR47976:SF27">
    <property type="entry name" value="RECEPTOR-LIKE SERINE_THREONINE-PROTEIN KINASE"/>
    <property type="match status" value="1"/>
</dbReference>
<dbReference type="CDD" id="cd00028">
    <property type="entry name" value="B_lectin"/>
    <property type="match status" value="1"/>
</dbReference>
<evidence type="ECO:0000256" key="1">
    <source>
        <dbReference type="ARBA" id="ARBA00022729"/>
    </source>
</evidence>
<proteinExistence type="predicted"/>
<dbReference type="AlphaFoldDB" id="A0A507DXR2"/>
<evidence type="ECO:0000313" key="3">
    <source>
        <dbReference type="EMBL" id="TPX56514.1"/>
    </source>
</evidence>
<dbReference type="EMBL" id="QEAP01000798">
    <property type="protein sequence ID" value="TPX56514.1"/>
    <property type="molecule type" value="Genomic_DNA"/>
</dbReference>
<dbReference type="InterPro" id="IPR036426">
    <property type="entry name" value="Bulb-type_lectin_dom_sf"/>
</dbReference>
<dbReference type="SUPFAM" id="SSF51110">
    <property type="entry name" value="alpha-D-mannose-specific plant lectins"/>
    <property type="match status" value="3"/>
</dbReference>
<dbReference type="InterPro" id="IPR051343">
    <property type="entry name" value="G-type_lectin_kinases/EP1-like"/>
</dbReference>
<keyword evidence="4" id="KW-1185">Reference proteome</keyword>
<comment type="caution">
    <text evidence="3">The sequence shown here is derived from an EMBL/GenBank/DDBJ whole genome shotgun (WGS) entry which is preliminary data.</text>
</comment>
<dbReference type="SMART" id="SM00108">
    <property type="entry name" value="B_lectin"/>
    <property type="match status" value="1"/>
</dbReference>
<keyword evidence="1" id="KW-0732">Signal</keyword>
<protein>
    <recommendedName>
        <fullName evidence="2">Bulb-type lectin domain-containing protein</fullName>
    </recommendedName>
</protein>
<gene>
    <name evidence="3" type="ORF">CcCBS67573_g09337</name>
</gene>
<reference evidence="3 4" key="1">
    <citation type="journal article" date="2019" name="Sci. Rep.">
        <title>Comparative genomics of chytrid fungi reveal insights into the obligate biotrophic and pathogenic lifestyle of Synchytrium endobioticum.</title>
        <authorList>
            <person name="van de Vossenberg B.T.L.H."/>
            <person name="Warris S."/>
            <person name="Nguyen H.D.T."/>
            <person name="van Gent-Pelzer M.P.E."/>
            <person name="Joly D.L."/>
            <person name="van de Geest H.C."/>
            <person name="Bonants P.J.M."/>
            <person name="Smith D.S."/>
            <person name="Levesque C.A."/>
            <person name="van der Lee T.A.J."/>
        </authorList>
    </citation>
    <scope>NUCLEOTIDE SEQUENCE [LARGE SCALE GENOMIC DNA]</scope>
    <source>
        <strain evidence="3 4">CBS 675.73</strain>
    </source>
</reference>
<dbReference type="PROSITE" id="PS50927">
    <property type="entry name" value="BULB_LECTIN"/>
    <property type="match status" value="1"/>
</dbReference>
<evidence type="ECO:0000259" key="2">
    <source>
        <dbReference type="PROSITE" id="PS50927"/>
    </source>
</evidence>
<dbReference type="InterPro" id="IPR001480">
    <property type="entry name" value="Bulb-type_lectin_dom"/>
</dbReference>
<organism evidence="3 4">
    <name type="scientific">Chytriomyces confervae</name>
    <dbReference type="NCBI Taxonomy" id="246404"/>
    <lineage>
        <taxon>Eukaryota</taxon>
        <taxon>Fungi</taxon>
        <taxon>Fungi incertae sedis</taxon>
        <taxon>Chytridiomycota</taxon>
        <taxon>Chytridiomycota incertae sedis</taxon>
        <taxon>Chytridiomycetes</taxon>
        <taxon>Chytridiales</taxon>
        <taxon>Chytriomycetaceae</taxon>
        <taxon>Chytriomyces</taxon>
    </lineage>
</organism>
<accession>A0A507DXR2</accession>
<dbReference type="Proteomes" id="UP000320333">
    <property type="component" value="Unassembled WGS sequence"/>
</dbReference>
<dbReference type="OrthoDB" id="2107987at2759"/>
<sequence length="292" mass="32230">MNATPPRVFSNSSLTRRLFLIAIAQAAFVGAAYLRPQCTSQFNATETLIHGIEASCMELGETMMFGECLRAGRFLIGFAQTGELVEGIARVGNPVIWTNNRPLGSELTLLENSMLSIMSDTADGGETIWSANKQGKSASQFCLLQDGTFGLYDDERNVWKPKSASCGARVAISKKNWEGLKVQCLQRGGLIRTCQSMQAGDYRVTMQDDGNFVLYRMSDDQPQWDTASPGTYGKYFVYQYDGNVVLYDNTGASLWSTDTSKVPSTDLCIQPDGNFVLYDRKTPVWDSGTMEL</sequence>